<keyword evidence="6" id="KW-0863">Zinc-finger</keyword>
<gene>
    <name evidence="14" type="ORF">DME_LOCUS9299</name>
</gene>
<dbReference type="Pfam" id="PF01853">
    <property type="entry name" value="MOZ_SAS"/>
    <property type="match status" value="1"/>
</dbReference>
<evidence type="ECO:0000313" key="17">
    <source>
        <dbReference type="WBParaSite" id="DME_0000555801-mRNA-1"/>
    </source>
</evidence>
<dbReference type="PANTHER" id="PTHR10615">
    <property type="entry name" value="HISTONE ACETYLTRANSFERASE"/>
    <property type="match status" value="1"/>
</dbReference>
<evidence type="ECO:0000256" key="1">
    <source>
        <dbReference type="ARBA" id="ARBA00004123"/>
    </source>
</evidence>
<dbReference type="Gene3D" id="3.40.630.30">
    <property type="match status" value="1"/>
</dbReference>
<evidence type="ECO:0000256" key="3">
    <source>
        <dbReference type="ARBA" id="ARBA00013184"/>
    </source>
</evidence>
<dbReference type="PROSITE" id="PS51726">
    <property type="entry name" value="MYST_HAT"/>
    <property type="match status" value="1"/>
</dbReference>
<evidence type="ECO:0000256" key="7">
    <source>
        <dbReference type="ARBA" id="ARBA00022833"/>
    </source>
</evidence>
<keyword evidence="8" id="KW-0156">Chromatin regulator</keyword>
<evidence type="ECO:0000256" key="9">
    <source>
        <dbReference type="ARBA" id="ARBA00022990"/>
    </source>
</evidence>
<dbReference type="EC" id="2.3.1.48" evidence="3"/>
<dbReference type="InterPro" id="IPR040706">
    <property type="entry name" value="Zf-MYST"/>
</dbReference>
<dbReference type="PANTHER" id="PTHR10615:SF217">
    <property type="entry name" value="HISTONE ACETYLTRANSFERASE"/>
    <property type="match status" value="1"/>
</dbReference>
<dbReference type="GO" id="GO:0003712">
    <property type="term" value="F:transcription coregulator activity"/>
    <property type="evidence" value="ECO:0007669"/>
    <property type="project" value="TreeGrafter"/>
</dbReference>
<evidence type="ECO:0000256" key="2">
    <source>
        <dbReference type="ARBA" id="ARBA00010107"/>
    </source>
</evidence>
<evidence type="ECO:0000256" key="12">
    <source>
        <dbReference type="SAM" id="MobiDB-lite"/>
    </source>
</evidence>
<evidence type="ECO:0000256" key="6">
    <source>
        <dbReference type="ARBA" id="ARBA00022771"/>
    </source>
</evidence>
<dbReference type="Proteomes" id="UP000274756">
    <property type="component" value="Unassembled WGS sequence"/>
</dbReference>
<feature type="active site" description="Proton donor/acceptor" evidence="11">
    <location>
        <position position="233"/>
    </location>
</feature>
<dbReference type="GO" id="GO:0003682">
    <property type="term" value="F:chromatin binding"/>
    <property type="evidence" value="ECO:0007669"/>
    <property type="project" value="TreeGrafter"/>
</dbReference>
<evidence type="ECO:0000256" key="10">
    <source>
        <dbReference type="ARBA" id="ARBA00023242"/>
    </source>
</evidence>
<comment type="similarity">
    <text evidence="2">Belongs to the MYST (SAS/MOZ) family.</text>
</comment>
<dbReference type="AlphaFoldDB" id="A0A0N4UDY1"/>
<dbReference type="Gene3D" id="1.10.10.10">
    <property type="entry name" value="Winged helix-like DNA-binding domain superfamily/Winged helix DNA-binding domain"/>
    <property type="match status" value="1"/>
</dbReference>
<feature type="region of interest" description="Disordered" evidence="12">
    <location>
        <begin position="309"/>
        <end position="341"/>
    </location>
</feature>
<dbReference type="Pfam" id="PF17772">
    <property type="entry name" value="zf-MYST"/>
    <property type="match status" value="1"/>
</dbReference>
<feature type="compositionally biased region" description="Low complexity" evidence="12">
    <location>
        <begin position="322"/>
        <end position="334"/>
    </location>
</feature>
<dbReference type="Gene3D" id="3.30.60.60">
    <property type="entry name" value="N-acetyl transferase-like"/>
    <property type="match status" value="1"/>
</dbReference>
<dbReference type="STRING" id="318479.A0A0N4UDY1"/>
<evidence type="ECO:0000313" key="14">
    <source>
        <dbReference type="EMBL" id="VDN59326.1"/>
    </source>
</evidence>
<dbReference type="InterPro" id="IPR002717">
    <property type="entry name" value="HAT_MYST-type"/>
</dbReference>
<evidence type="ECO:0000259" key="13">
    <source>
        <dbReference type="PROSITE" id="PS51726"/>
    </source>
</evidence>
<dbReference type="FunFam" id="3.30.60.60:FF:000001">
    <property type="entry name" value="Histone acetyltransferase"/>
    <property type="match status" value="1"/>
</dbReference>
<dbReference type="EMBL" id="UYYG01001179">
    <property type="protein sequence ID" value="VDN59326.1"/>
    <property type="molecule type" value="Genomic_DNA"/>
</dbReference>
<organism evidence="15 17">
    <name type="scientific">Dracunculus medinensis</name>
    <name type="common">Guinea worm</name>
    <dbReference type="NCBI Taxonomy" id="318479"/>
    <lineage>
        <taxon>Eukaryota</taxon>
        <taxon>Metazoa</taxon>
        <taxon>Ecdysozoa</taxon>
        <taxon>Nematoda</taxon>
        <taxon>Chromadorea</taxon>
        <taxon>Rhabditida</taxon>
        <taxon>Spirurina</taxon>
        <taxon>Dracunculoidea</taxon>
        <taxon>Dracunculidae</taxon>
        <taxon>Dracunculus</taxon>
    </lineage>
</organism>
<keyword evidence="16" id="KW-1185">Reference proteome</keyword>
<proteinExistence type="inferred from homology"/>
<evidence type="ECO:0000256" key="11">
    <source>
        <dbReference type="PIRSR" id="PIRSR602717-51"/>
    </source>
</evidence>
<dbReference type="GO" id="GO:0008270">
    <property type="term" value="F:zinc ion binding"/>
    <property type="evidence" value="ECO:0007669"/>
    <property type="project" value="UniProtKB-KW"/>
</dbReference>
<sequence length="357" mass="41525">MLSRRNTMNSTSSAVFNENGQVGKMNFFLLILSFHFIFFQQFNTINLEKCDLATKGKTVPFSKAIRIDGFEIETWFSSPYPEEYAQLSVFYLCGFCMKYMKSEEIAKRHRDKCELYHPPGDEIYRCGNISVFEVDGNLSRIYCQNICLMAKLFLDHKTLYYDVEPFLFYVLTKNDINGCHFVGYFSKEKYSAQKFNLSCIMTLPCYQKQGYGRFLIDFSYLLSRRENLVGTPERPLSELGRISYRSYWKSSILEFLYSSVSPKNLKKLTIRSIKDYGIKSPLGNRLNISPKKSPEFPVRTPQVKRLNISPKKSAKRSALGDSISLSSQKSQQKSATMLGRRKLKHRSLDQVFLQRFF</sequence>
<dbReference type="InterPro" id="IPR016181">
    <property type="entry name" value="Acyl_CoA_acyltransferase"/>
</dbReference>
<dbReference type="GO" id="GO:0005634">
    <property type="term" value="C:nucleus"/>
    <property type="evidence" value="ECO:0007669"/>
    <property type="project" value="UniProtKB-SubCell"/>
</dbReference>
<dbReference type="WBParaSite" id="DME_0000555801-mRNA-1">
    <property type="protein sequence ID" value="DME_0000555801-mRNA-1"/>
    <property type="gene ID" value="DME_0000555801"/>
</dbReference>
<accession>A0A0N4UDY1</accession>
<evidence type="ECO:0000256" key="4">
    <source>
        <dbReference type="ARBA" id="ARBA00022679"/>
    </source>
</evidence>
<dbReference type="FunFam" id="3.40.630.30:FF:000001">
    <property type="entry name" value="Histone acetyltransferase"/>
    <property type="match status" value="1"/>
</dbReference>
<keyword evidence="7" id="KW-0862">Zinc</keyword>
<dbReference type="InterPro" id="IPR050603">
    <property type="entry name" value="MYST_HAT"/>
</dbReference>
<dbReference type="OrthoDB" id="787137at2759"/>
<comment type="subcellular location">
    <subcellularLocation>
        <location evidence="1">Nucleus</location>
    </subcellularLocation>
</comment>
<dbReference type="GO" id="GO:0070776">
    <property type="term" value="C:MOZ/MORF histone acetyltransferase complex"/>
    <property type="evidence" value="ECO:0007669"/>
    <property type="project" value="TreeGrafter"/>
</dbReference>
<dbReference type="Proteomes" id="UP000038040">
    <property type="component" value="Unplaced"/>
</dbReference>
<dbReference type="SUPFAM" id="SSF55729">
    <property type="entry name" value="Acyl-CoA N-acyltransferases (Nat)"/>
    <property type="match status" value="1"/>
</dbReference>
<feature type="domain" description="MYST-type HAT" evidence="13">
    <location>
        <begin position="57"/>
        <end position="294"/>
    </location>
</feature>
<dbReference type="GO" id="GO:0010484">
    <property type="term" value="F:histone H3 acetyltransferase activity"/>
    <property type="evidence" value="ECO:0007669"/>
    <property type="project" value="TreeGrafter"/>
</dbReference>
<evidence type="ECO:0000313" key="16">
    <source>
        <dbReference type="Proteomes" id="UP000274756"/>
    </source>
</evidence>
<dbReference type="InterPro" id="IPR036388">
    <property type="entry name" value="WH-like_DNA-bd_sf"/>
</dbReference>
<name>A0A0N4UDY1_DRAME</name>
<evidence type="ECO:0000256" key="5">
    <source>
        <dbReference type="ARBA" id="ARBA00022723"/>
    </source>
</evidence>
<reference evidence="17" key="1">
    <citation type="submission" date="2017-02" db="UniProtKB">
        <authorList>
            <consortium name="WormBaseParasite"/>
        </authorList>
    </citation>
    <scope>IDENTIFICATION</scope>
</reference>
<protein>
    <recommendedName>
        <fullName evidence="3">histone acetyltransferase</fullName>
        <ecNumber evidence="3">2.3.1.48</ecNumber>
    </recommendedName>
</protein>
<keyword evidence="10" id="KW-0539">Nucleus</keyword>
<evidence type="ECO:0000313" key="15">
    <source>
        <dbReference type="Proteomes" id="UP000038040"/>
    </source>
</evidence>
<keyword evidence="9" id="KW-0007">Acetylation</keyword>
<dbReference type="GO" id="GO:0040029">
    <property type="term" value="P:epigenetic regulation of gene expression"/>
    <property type="evidence" value="ECO:0007669"/>
    <property type="project" value="UniProtKB-ARBA"/>
</dbReference>
<dbReference type="GO" id="GO:0006357">
    <property type="term" value="P:regulation of transcription by RNA polymerase II"/>
    <property type="evidence" value="ECO:0007669"/>
    <property type="project" value="TreeGrafter"/>
</dbReference>
<keyword evidence="4" id="KW-0808">Transferase</keyword>
<reference evidence="14 16" key="2">
    <citation type="submission" date="2018-11" db="EMBL/GenBank/DDBJ databases">
        <authorList>
            <consortium name="Pathogen Informatics"/>
        </authorList>
    </citation>
    <scope>NUCLEOTIDE SEQUENCE [LARGE SCALE GENOMIC DNA]</scope>
</reference>
<keyword evidence="5" id="KW-0479">Metal-binding</keyword>
<evidence type="ECO:0000256" key="8">
    <source>
        <dbReference type="ARBA" id="ARBA00022853"/>
    </source>
</evidence>